<dbReference type="PIRSF" id="PIRSF005508">
    <property type="entry name" value="Acr3"/>
    <property type="match status" value="1"/>
</dbReference>
<dbReference type="PANTHER" id="PTHR43057:SF1">
    <property type="entry name" value="ARSENICAL-RESISTANCE PROTEIN 3"/>
    <property type="match status" value="1"/>
</dbReference>
<protein>
    <submittedName>
        <fullName evidence="11">Arsenical-resistance protein</fullName>
    </submittedName>
</protein>
<evidence type="ECO:0000313" key="11">
    <source>
        <dbReference type="EMBL" id="ELZ12174.1"/>
    </source>
</evidence>
<gene>
    <name evidence="11" type="ORF">C479_05183</name>
</gene>
<evidence type="ECO:0000256" key="2">
    <source>
        <dbReference type="ARBA" id="ARBA00010110"/>
    </source>
</evidence>
<evidence type="ECO:0000256" key="5">
    <source>
        <dbReference type="ARBA" id="ARBA00022692"/>
    </source>
</evidence>
<dbReference type="Proteomes" id="UP000011560">
    <property type="component" value="Unassembled WGS sequence"/>
</dbReference>
<comment type="caution">
    <text evidence="11">The sequence shown here is derived from an EMBL/GenBank/DDBJ whole genome shotgun (WGS) entry which is preliminary data.</text>
</comment>
<dbReference type="GO" id="GO:0015104">
    <property type="term" value="F:antimonite transmembrane transporter activity"/>
    <property type="evidence" value="ECO:0007669"/>
    <property type="project" value="TreeGrafter"/>
</dbReference>
<dbReference type="EMBL" id="AOIQ01000009">
    <property type="protein sequence ID" value="ELZ12174.1"/>
    <property type="molecule type" value="Genomic_DNA"/>
</dbReference>
<comment type="similarity">
    <text evidence="2">Belongs to the arsenical resistance-3 (ACR3) (TC 2.A.59) family.</text>
</comment>
<evidence type="ECO:0000313" key="12">
    <source>
        <dbReference type="Proteomes" id="UP000011560"/>
    </source>
</evidence>
<feature type="transmembrane region" description="Helical" evidence="10">
    <location>
        <begin position="262"/>
        <end position="285"/>
    </location>
</feature>
<evidence type="ECO:0000256" key="8">
    <source>
        <dbReference type="ARBA" id="ARBA00023136"/>
    </source>
</evidence>
<keyword evidence="5 10" id="KW-0812">Transmembrane</keyword>
<evidence type="ECO:0000256" key="9">
    <source>
        <dbReference type="SAM" id="MobiDB-lite"/>
    </source>
</evidence>
<feature type="transmembrane region" description="Helical" evidence="10">
    <location>
        <begin position="80"/>
        <end position="100"/>
    </location>
</feature>
<feature type="compositionally biased region" description="Basic and acidic residues" evidence="9">
    <location>
        <begin position="16"/>
        <end position="30"/>
    </location>
</feature>
<evidence type="ECO:0000256" key="10">
    <source>
        <dbReference type="SAM" id="Phobius"/>
    </source>
</evidence>
<keyword evidence="3" id="KW-0813">Transport</keyword>
<keyword evidence="6" id="KW-0059">Arsenical resistance</keyword>
<dbReference type="Pfam" id="PF01758">
    <property type="entry name" value="SBF"/>
    <property type="match status" value="1"/>
</dbReference>
<evidence type="ECO:0000256" key="3">
    <source>
        <dbReference type="ARBA" id="ARBA00022448"/>
    </source>
</evidence>
<dbReference type="STRING" id="1227490.C479_05183"/>
<dbReference type="GO" id="GO:0015297">
    <property type="term" value="F:antiporter activity"/>
    <property type="evidence" value="ECO:0007669"/>
    <property type="project" value="InterPro"/>
</dbReference>
<feature type="transmembrane region" description="Helical" evidence="10">
    <location>
        <begin position="121"/>
        <end position="143"/>
    </location>
</feature>
<dbReference type="FunFam" id="1.20.1530.20:FF:000009">
    <property type="entry name" value="Arsenite transporter, ACR3 family"/>
    <property type="match status" value="1"/>
</dbReference>
<dbReference type="NCBIfam" id="TIGR00832">
    <property type="entry name" value="acr3"/>
    <property type="match status" value="1"/>
</dbReference>
<organism evidence="11 12">
    <name type="scientific">Halovivax asiaticus JCM 14624</name>
    <dbReference type="NCBI Taxonomy" id="1227490"/>
    <lineage>
        <taxon>Archaea</taxon>
        <taxon>Methanobacteriati</taxon>
        <taxon>Methanobacteriota</taxon>
        <taxon>Stenosarchaea group</taxon>
        <taxon>Halobacteria</taxon>
        <taxon>Halobacteriales</taxon>
        <taxon>Natrialbaceae</taxon>
        <taxon>Halovivax</taxon>
    </lineage>
</organism>
<dbReference type="OrthoDB" id="326456at2157"/>
<dbReference type="GO" id="GO:0015105">
    <property type="term" value="F:arsenite transmembrane transporter activity"/>
    <property type="evidence" value="ECO:0007669"/>
    <property type="project" value="TreeGrafter"/>
</dbReference>
<dbReference type="PANTHER" id="PTHR43057">
    <property type="entry name" value="ARSENITE EFFLUX TRANSPORTER"/>
    <property type="match status" value="1"/>
</dbReference>
<feature type="transmembrane region" description="Helical" evidence="10">
    <location>
        <begin position="180"/>
        <end position="205"/>
    </location>
</feature>
<feature type="transmembrane region" description="Helical" evidence="10">
    <location>
        <begin position="228"/>
        <end position="250"/>
    </location>
</feature>
<feature type="region of interest" description="Disordered" evidence="9">
    <location>
        <begin position="1"/>
        <end position="30"/>
    </location>
</feature>
<accession>M0BR61</accession>
<keyword evidence="7 10" id="KW-1133">Transmembrane helix</keyword>
<reference evidence="11 12" key="1">
    <citation type="journal article" date="2014" name="PLoS Genet.">
        <title>Phylogenetically driven sequencing of extremely halophilic archaea reveals strategies for static and dynamic osmo-response.</title>
        <authorList>
            <person name="Becker E.A."/>
            <person name="Seitzer P.M."/>
            <person name="Tritt A."/>
            <person name="Larsen D."/>
            <person name="Krusor M."/>
            <person name="Yao A.I."/>
            <person name="Wu D."/>
            <person name="Madern D."/>
            <person name="Eisen J.A."/>
            <person name="Darling A.E."/>
            <person name="Facciotti M.T."/>
        </authorList>
    </citation>
    <scope>NUCLEOTIDE SEQUENCE [LARGE SCALE GENOMIC DNA]</scope>
    <source>
        <strain evidence="11 12">JCM 14624</strain>
    </source>
</reference>
<feature type="transmembrane region" description="Helical" evidence="10">
    <location>
        <begin position="358"/>
        <end position="383"/>
    </location>
</feature>
<dbReference type="RefSeq" id="WP_007698872.1">
    <property type="nucleotide sequence ID" value="NZ_AOIQ01000009.1"/>
</dbReference>
<dbReference type="InterPro" id="IPR002657">
    <property type="entry name" value="BilAc:Na_symport/Acr3"/>
</dbReference>
<keyword evidence="4" id="KW-1003">Cell membrane</keyword>
<sequence>MTDESTADSTGSDQAAQHDRGPDPAVQHDHGPDCGCPDCGDPRTMDFLDKYLTAWIVAAMVVGVGLGSVAPGVVDPIQDLHLVEIGLIAMMYPPLANVDYARLPRVFSQWRILSLSLVQNWLIGPTLMFALAVVFFGGVVPWFPARPEYFLGLLFIGMARCIAMVLVWNDLADGSSEYAAGLVAFNSVFQILTYGVYVWFFALFLPGQLGLDAMATGIETFDIGPWDVFGAIAVFLGVPFAAGIGSRYVGTRAKGERWYDETFAPSISPLTLVALLFTIVVMFATQGDRIVAQPTDVLWIAVPLTIYFVVMFLVSFGMGHAIGADYSTTTAIGFTAASNNFELAIAVAVAIFTVSSGVAFATVVGPLIEVPVLLALVHVAIYFQRRFDWTGHETGRLDRAPSADGSPADTGGDE</sequence>
<feature type="transmembrane region" description="Helical" evidence="10">
    <location>
        <begin position="149"/>
        <end position="168"/>
    </location>
</feature>
<dbReference type="GO" id="GO:0005886">
    <property type="term" value="C:plasma membrane"/>
    <property type="evidence" value="ECO:0007669"/>
    <property type="project" value="UniProtKB-SubCell"/>
</dbReference>
<dbReference type="AlphaFoldDB" id="M0BR61"/>
<keyword evidence="8 10" id="KW-0472">Membrane</keyword>
<evidence type="ECO:0000256" key="1">
    <source>
        <dbReference type="ARBA" id="ARBA00004651"/>
    </source>
</evidence>
<keyword evidence="12" id="KW-1185">Reference proteome</keyword>
<feature type="transmembrane region" description="Helical" evidence="10">
    <location>
        <begin position="297"/>
        <end position="319"/>
    </location>
</feature>
<evidence type="ECO:0000256" key="7">
    <source>
        <dbReference type="ARBA" id="ARBA00022989"/>
    </source>
</evidence>
<proteinExistence type="inferred from homology"/>
<dbReference type="Gene3D" id="1.20.1530.20">
    <property type="match status" value="1"/>
</dbReference>
<comment type="subcellular location">
    <subcellularLocation>
        <location evidence="1">Cell membrane</location>
        <topology evidence="1">Multi-pass membrane protein</topology>
    </subcellularLocation>
</comment>
<dbReference type="InterPro" id="IPR038770">
    <property type="entry name" value="Na+/solute_symporter_sf"/>
</dbReference>
<dbReference type="GO" id="GO:0046685">
    <property type="term" value="P:response to arsenic-containing substance"/>
    <property type="evidence" value="ECO:0007669"/>
    <property type="project" value="UniProtKB-KW"/>
</dbReference>
<feature type="transmembrane region" description="Helical" evidence="10">
    <location>
        <begin position="331"/>
        <end position="352"/>
    </location>
</feature>
<feature type="transmembrane region" description="Helical" evidence="10">
    <location>
        <begin position="52"/>
        <end position="74"/>
    </location>
</feature>
<evidence type="ECO:0000256" key="4">
    <source>
        <dbReference type="ARBA" id="ARBA00022475"/>
    </source>
</evidence>
<name>M0BR61_9EURY</name>
<evidence type="ECO:0000256" key="6">
    <source>
        <dbReference type="ARBA" id="ARBA00022849"/>
    </source>
</evidence>
<dbReference type="PATRIC" id="fig|1227490.4.peg.1046"/>
<dbReference type="InterPro" id="IPR004706">
    <property type="entry name" value="Arsenical-R_Acr3"/>
</dbReference>